<dbReference type="Pfam" id="PF13399">
    <property type="entry name" value="LytR_C"/>
    <property type="match status" value="1"/>
</dbReference>
<dbReference type="PANTHER" id="PTHR33392">
    <property type="entry name" value="POLYISOPRENYL-TEICHOIC ACID--PEPTIDOGLYCAN TEICHOIC ACID TRANSFERASE TAGU"/>
    <property type="match status" value="1"/>
</dbReference>
<dbReference type="PANTHER" id="PTHR33392:SF6">
    <property type="entry name" value="POLYISOPRENYL-TEICHOIC ACID--PEPTIDOGLYCAN TEICHOIC ACID TRANSFERASE TAGU"/>
    <property type="match status" value="1"/>
</dbReference>
<dbReference type="Proteomes" id="UP000525686">
    <property type="component" value="Unassembled WGS sequence"/>
</dbReference>
<evidence type="ECO:0000256" key="1">
    <source>
        <dbReference type="ARBA" id="ARBA00006068"/>
    </source>
</evidence>
<gene>
    <name evidence="7" type="ORF">FNX44_013620</name>
    <name evidence="5" type="ORF">H3146_13540</name>
    <name evidence="6" type="ORF">H3147_06195</name>
</gene>
<dbReference type="InterPro" id="IPR027381">
    <property type="entry name" value="LytR/CpsA/Psr_C"/>
</dbReference>
<evidence type="ECO:0000313" key="5">
    <source>
        <dbReference type="EMBL" id="MBB1254377.1"/>
    </source>
</evidence>
<evidence type="ECO:0000313" key="6">
    <source>
        <dbReference type="EMBL" id="MBB1258422.1"/>
    </source>
</evidence>
<evidence type="ECO:0000313" key="7">
    <source>
        <dbReference type="EMBL" id="MQS02891.1"/>
    </source>
</evidence>
<dbReference type="Proteomes" id="UP000517765">
    <property type="component" value="Unassembled WGS sequence"/>
</dbReference>
<dbReference type="RefSeq" id="WP_143648396.1">
    <property type="nucleotide sequence ID" value="NZ_JABJWZ010000107.1"/>
</dbReference>
<comment type="similarity">
    <text evidence="1">Belongs to the LytR/CpsA/Psr (LCP) family.</text>
</comment>
<feature type="region of interest" description="Disordered" evidence="2">
    <location>
        <begin position="439"/>
        <end position="468"/>
    </location>
</feature>
<evidence type="ECO:0000313" key="10">
    <source>
        <dbReference type="Proteomes" id="UP000525686"/>
    </source>
</evidence>
<dbReference type="EMBL" id="JABJXA010000023">
    <property type="protein sequence ID" value="MBB1258422.1"/>
    <property type="molecule type" value="Genomic_DNA"/>
</dbReference>
<reference evidence="5" key="3">
    <citation type="journal article" name="Syst. Appl. Microbiol.">
        <title>Streptomyces alkaliterrae sp. nov., isolated from an alkaline soil, and emended descriptions of Streptomyces alkaliphilus, Streptomyces calidiresistens and Streptomyces durbertensis.</title>
        <authorList>
            <person name="Swiecimska M."/>
            <person name="Golinska P."/>
            <person name="Nouioui I."/>
            <person name="Wypij M."/>
            <person name="Rai M."/>
            <person name="Sangal V."/>
            <person name="Goodfellow M."/>
        </authorList>
    </citation>
    <scope>NUCLEOTIDE SEQUENCE</scope>
    <source>
        <strain evidence="5">OF3</strain>
        <strain evidence="6">OF8</strain>
    </source>
</reference>
<dbReference type="NCBIfam" id="TIGR00350">
    <property type="entry name" value="lytR_cpsA_psr"/>
    <property type="match status" value="1"/>
</dbReference>
<accession>A0A5P0YRD4</accession>
<dbReference type="Proteomes" id="UP000320857">
    <property type="component" value="Unassembled WGS sequence"/>
</dbReference>
<sequence length="468" mass="50657">MFTAGGVLAVGGCGHLVIAGVGSGIDRVDPFGDLKNRPSAGRGLNFLVVGVDRRDGLSKEERHRYRLGGAACNCTDTMMLVHLSQDRKRASVVSLPRDSYAVLPAHADPATGERRPETRQKLNAAYTRGGPGLTVRTVERMTGVHVHHYLEIDFTSFMRAVDALGGVEVCTVRPLKDKQSGLDLPAGKTRLNGPEALSYVRARSVDGSADMGRMQRQQRFLASVIDQAVSDGVLLNPMRFQKVGAAMLDSVRADRNFGNEEMLALGRAMRDFDASSAEFTTVPLAQTGYRVKGLGETVRWHKENADRLFTALREDRPLAPAQERDREAAAKEREERRRAVPVEVAPGSVRVQVDNGTGRAGLGHRVDTELRDTGFQTTGIPGNAERGDVETTEIAYDPRWDRSAKALAAALPGAELRKVKGQGPLMRVTLGADFTEVTPVREAEPGPDPAAQREHGYSALTGDQVSCG</sequence>
<dbReference type="InterPro" id="IPR050922">
    <property type="entry name" value="LytR/CpsA/Psr_CW_biosynth"/>
</dbReference>
<evidence type="ECO:0000256" key="2">
    <source>
        <dbReference type="SAM" id="MobiDB-lite"/>
    </source>
</evidence>
<evidence type="ECO:0000259" key="3">
    <source>
        <dbReference type="Pfam" id="PF03816"/>
    </source>
</evidence>
<evidence type="ECO:0000313" key="8">
    <source>
        <dbReference type="Proteomes" id="UP000320857"/>
    </source>
</evidence>
<dbReference type="AlphaFoldDB" id="A0A5P0YRD4"/>
<proteinExistence type="inferred from homology"/>
<dbReference type="Gene3D" id="3.30.70.2390">
    <property type="match status" value="1"/>
</dbReference>
<dbReference type="InterPro" id="IPR004474">
    <property type="entry name" value="LytR_CpsA_psr"/>
</dbReference>
<comment type="caution">
    <text evidence="7">The sequence shown here is derived from an EMBL/GenBank/DDBJ whole genome shotgun (WGS) entry which is preliminary data.</text>
</comment>
<name>A0A5P0YRD4_9ACTN</name>
<dbReference type="EMBL" id="JABJWZ010000107">
    <property type="protein sequence ID" value="MBB1254377.1"/>
    <property type="molecule type" value="Genomic_DNA"/>
</dbReference>
<reference evidence="7 8" key="1">
    <citation type="submission" date="2019-10" db="EMBL/GenBank/DDBJ databases">
        <title>Streptomyces sp. nov., a novel actinobacterium isolated from alkaline environment.</title>
        <authorList>
            <person name="Golinska P."/>
        </authorList>
    </citation>
    <scope>NUCLEOTIDE SEQUENCE [LARGE SCALE GENOMIC DNA]</scope>
    <source>
        <strain evidence="7 8">OF1</strain>
    </source>
</reference>
<reference evidence="9 10" key="2">
    <citation type="submission" date="2020-05" db="EMBL/GenBank/DDBJ databases">
        <title>Classification of alakaliphilic streptomycetes isolated from an alkaline soil next to Lonar Crater, India and a proposal for the recognition of Streptomyces alkaliterrae sp. nov.</title>
        <authorList>
            <person name="Golinska P."/>
        </authorList>
    </citation>
    <scope>NUCLEOTIDE SEQUENCE [LARGE SCALE GENOMIC DNA]</scope>
    <source>
        <strain evidence="10">OF3</strain>
        <strain evidence="9">OF8</strain>
    </source>
</reference>
<dbReference type="Pfam" id="PF03816">
    <property type="entry name" value="LytR_cpsA_psr"/>
    <property type="match status" value="1"/>
</dbReference>
<feature type="region of interest" description="Disordered" evidence="2">
    <location>
        <begin position="316"/>
        <end position="339"/>
    </location>
</feature>
<dbReference type="OrthoDB" id="9782542at2"/>
<evidence type="ECO:0000259" key="4">
    <source>
        <dbReference type="Pfam" id="PF13399"/>
    </source>
</evidence>
<feature type="domain" description="Cell envelope-related transcriptional attenuator" evidence="3">
    <location>
        <begin position="75"/>
        <end position="228"/>
    </location>
</feature>
<dbReference type="Gene3D" id="3.40.630.190">
    <property type="entry name" value="LCP protein"/>
    <property type="match status" value="1"/>
</dbReference>
<dbReference type="EMBL" id="VJYK02000121">
    <property type="protein sequence ID" value="MQS02891.1"/>
    <property type="molecule type" value="Genomic_DNA"/>
</dbReference>
<organism evidence="7 8">
    <name type="scientific">Streptomyces alkaliterrae</name>
    <dbReference type="NCBI Taxonomy" id="2213162"/>
    <lineage>
        <taxon>Bacteria</taxon>
        <taxon>Bacillati</taxon>
        <taxon>Actinomycetota</taxon>
        <taxon>Actinomycetes</taxon>
        <taxon>Kitasatosporales</taxon>
        <taxon>Streptomycetaceae</taxon>
        <taxon>Streptomyces</taxon>
    </lineage>
</organism>
<keyword evidence="8" id="KW-1185">Reference proteome</keyword>
<protein>
    <submittedName>
        <fullName evidence="5">LCP family protein</fullName>
    </submittedName>
    <submittedName>
        <fullName evidence="7">LytR family transcriptional regulator</fullName>
    </submittedName>
</protein>
<feature type="domain" description="LytR/CpsA/Psr regulator C-terminal" evidence="4">
    <location>
        <begin position="348"/>
        <end position="434"/>
    </location>
</feature>
<evidence type="ECO:0000313" key="9">
    <source>
        <dbReference type="Proteomes" id="UP000517765"/>
    </source>
</evidence>